<evidence type="ECO:0000256" key="9">
    <source>
        <dbReference type="ARBA" id="ARBA00022842"/>
    </source>
</evidence>
<dbReference type="Pfam" id="PF12705">
    <property type="entry name" value="PDDEXK_1"/>
    <property type="match status" value="1"/>
</dbReference>
<dbReference type="InterPro" id="IPR011335">
    <property type="entry name" value="Restrct_endonuc-II-like"/>
</dbReference>
<evidence type="ECO:0000259" key="17">
    <source>
        <dbReference type="PROSITE" id="PS51198"/>
    </source>
</evidence>
<keyword evidence="12 15" id="KW-0413">Isomerase</keyword>
<dbReference type="Pfam" id="PF00580">
    <property type="entry name" value="UvrD-helicase"/>
    <property type="match status" value="1"/>
</dbReference>
<dbReference type="Proteomes" id="UP000235828">
    <property type="component" value="Chromosome A"/>
</dbReference>
<keyword evidence="7 15" id="KW-0269">Exonuclease</keyword>
<keyword evidence="11 15" id="KW-0234">DNA repair</keyword>
<dbReference type="OrthoDB" id="9810135at2"/>
<comment type="catalytic activity">
    <reaction evidence="13 15">
        <text>Couples ATP hydrolysis with the unwinding of duplex DNA by translocating in the 3'-5' direction.</text>
        <dbReference type="EC" id="5.6.2.4"/>
    </reaction>
</comment>
<dbReference type="GO" id="GO:0000287">
    <property type="term" value="F:magnesium ion binding"/>
    <property type="evidence" value="ECO:0007669"/>
    <property type="project" value="UniProtKB-UniRule"/>
</dbReference>
<dbReference type="EC" id="3.1.11.5" evidence="15"/>
<comment type="catalytic activity">
    <reaction evidence="15">
        <text>Exonucleolytic cleavage (in the presence of ATP) in either 5'- to 3'- or 3'- to 5'-direction to yield 5'-phosphooligonucleotides.</text>
        <dbReference type="EC" id="3.1.11.5"/>
    </reaction>
</comment>
<evidence type="ECO:0000256" key="14">
    <source>
        <dbReference type="ARBA" id="ARBA00048988"/>
    </source>
</evidence>
<evidence type="ECO:0000256" key="6">
    <source>
        <dbReference type="ARBA" id="ARBA00022806"/>
    </source>
</evidence>
<dbReference type="Gene3D" id="3.40.50.300">
    <property type="entry name" value="P-loop containing nucleotide triphosphate hydrolases"/>
    <property type="match status" value="2"/>
</dbReference>
<evidence type="ECO:0000256" key="8">
    <source>
        <dbReference type="ARBA" id="ARBA00022840"/>
    </source>
</evidence>
<feature type="region of interest" description="Nuclease activity, interacts with RecD and RecA" evidence="15">
    <location>
        <begin position="915"/>
        <end position="1201"/>
    </location>
</feature>
<dbReference type="EC" id="5.6.2.4" evidence="15"/>
<keyword evidence="6 15" id="KW-0347">Helicase</keyword>
<dbReference type="GO" id="GO:0008854">
    <property type="term" value="F:exodeoxyribonuclease V activity"/>
    <property type="evidence" value="ECO:0007669"/>
    <property type="project" value="UniProtKB-EC"/>
</dbReference>
<dbReference type="InterPro" id="IPR011604">
    <property type="entry name" value="PDDEXK-like_dom_sf"/>
</dbReference>
<feature type="active site" description="For nuclease activity" evidence="15">
    <location>
        <position position="1103"/>
    </location>
</feature>
<dbReference type="PANTHER" id="PTHR11070:SF23">
    <property type="entry name" value="RECBCD ENZYME SUBUNIT RECB"/>
    <property type="match status" value="1"/>
</dbReference>
<dbReference type="SUPFAM" id="SSF52540">
    <property type="entry name" value="P-loop containing nucleoside triphosphate hydrolases"/>
    <property type="match status" value="1"/>
</dbReference>
<evidence type="ECO:0000256" key="16">
    <source>
        <dbReference type="PROSITE-ProRule" id="PRU00560"/>
    </source>
</evidence>
<evidence type="ECO:0000256" key="2">
    <source>
        <dbReference type="ARBA" id="ARBA00022723"/>
    </source>
</evidence>
<evidence type="ECO:0000256" key="3">
    <source>
        <dbReference type="ARBA" id="ARBA00022741"/>
    </source>
</evidence>
<comment type="function">
    <text evidence="15">A helicase/nuclease that prepares dsDNA breaks (DSB) for recombinational DNA repair. Binds to DSBs and unwinds DNA via a highly rapid and processive ATP-dependent bidirectional helicase activity. Unwinds dsDNA until it encounters a Chi (crossover hotspot instigator) sequence from the 3' direction. Cuts ssDNA a few nucleotides 3' to the Chi site. The properties and activities of the enzyme are changed at Chi. The Chi-altered holoenzyme produces a long 3'-ssDNA overhang and facilitates RecA-binding to the ssDNA for homologous DNA recombination and repair. Holoenzyme degrades any linearized DNA that is unable to undergo homologous recombination. In the holoenzyme this subunit contributes ATPase, 3'-5' helicase, exonuclease activity and loads RecA onto ssDNA.</text>
</comment>
<dbReference type="Gene3D" id="1.10.3170.10">
    <property type="entry name" value="Recbcd, chain B, domain 2"/>
    <property type="match status" value="1"/>
</dbReference>
<dbReference type="InterPro" id="IPR038726">
    <property type="entry name" value="PDDEXK_AddAB-type"/>
</dbReference>
<evidence type="ECO:0000256" key="7">
    <source>
        <dbReference type="ARBA" id="ARBA00022839"/>
    </source>
</evidence>
<feature type="domain" description="UvrD-like helicase C-terminal" evidence="18">
    <location>
        <begin position="486"/>
        <end position="760"/>
    </location>
</feature>
<dbReference type="HAMAP" id="MF_01485">
    <property type="entry name" value="RecB"/>
    <property type="match status" value="1"/>
</dbReference>
<comment type="catalytic activity">
    <reaction evidence="14 15">
        <text>ATP + H2O = ADP + phosphate + H(+)</text>
        <dbReference type="Rhea" id="RHEA:13065"/>
        <dbReference type="ChEBI" id="CHEBI:15377"/>
        <dbReference type="ChEBI" id="CHEBI:15378"/>
        <dbReference type="ChEBI" id="CHEBI:30616"/>
        <dbReference type="ChEBI" id="CHEBI:43474"/>
        <dbReference type="ChEBI" id="CHEBI:456216"/>
        <dbReference type="EC" id="5.6.2.4"/>
    </reaction>
</comment>
<dbReference type="InterPro" id="IPR004586">
    <property type="entry name" value="RecB"/>
</dbReference>
<evidence type="ECO:0000256" key="11">
    <source>
        <dbReference type="ARBA" id="ARBA00023204"/>
    </source>
</evidence>
<evidence type="ECO:0000256" key="10">
    <source>
        <dbReference type="ARBA" id="ARBA00023125"/>
    </source>
</evidence>
<dbReference type="Pfam" id="PF13361">
    <property type="entry name" value="UvrD_C"/>
    <property type="match status" value="2"/>
</dbReference>
<evidence type="ECO:0000256" key="5">
    <source>
        <dbReference type="ARBA" id="ARBA00022801"/>
    </source>
</evidence>
<dbReference type="NCBIfam" id="TIGR00609">
    <property type="entry name" value="recB"/>
    <property type="match status" value="1"/>
</dbReference>
<dbReference type="AlphaFoldDB" id="A0A2N8ZC76"/>
<name>A0A2N8ZC76_9VIBR</name>
<dbReference type="InterPro" id="IPR027417">
    <property type="entry name" value="P-loop_NTPase"/>
</dbReference>
<proteinExistence type="inferred from homology"/>
<dbReference type="PROSITE" id="PS51198">
    <property type="entry name" value="UVRD_HELICASE_ATP_BIND"/>
    <property type="match status" value="1"/>
</dbReference>
<keyword evidence="4 15" id="KW-0227">DNA damage</keyword>
<dbReference type="GO" id="GO:0043138">
    <property type="term" value="F:3'-5' DNA helicase activity"/>
    <property type="evidence" value="ECO:0007669"/>
    <property type="project" value="UniProtKB-UniRule"/>
</dbReference>
<comment type="subunit">
    <text evidence="15">Heterotrimer of RecB, RecC and RecD. All subunits contribute to DNA-binding. Interacts with RecA.</text>
</comment>
<evidence type="ECO:0000256" key="12">
    <source>
        <dbReference type="ARBA" id="ARBA00023235"/>
    </source>
</evidence>
<keyword evidence="2 15" id="KW-0479">Metal-binding</keyword>
<dbReference type="Gene3D" id="1.10.486.10">
    <property type="entry name" value="PCRA, domain 4"/>
    <property type="match status" value="1"/>
</dbReference>
<dbReference type="KEGG" id="vta:A1504"/>
<dbReference type="InterPro" id="IPR014017">
    <property type="entry name" value="DNA_helicase_UvrD-like_C"/>
</dbReference>
<dbReference type="GO" id="GO:0003677">
    <property type="term" value="F:DNA binding"/>
    <property type="evidence" value="ECO:0007669"/>
    <property type="project" value="UniProtKB-UniRule"/>
</dbReference>
<comment type="domain">
    <text evidence="15">The N-terminal DNA-binding domain is a ssDNA-dependent ATPase and has ATP-dependent 3'-5' helicase function. This domain interacts with RecC.</text>
</comment>
<dbReference type="GO" id="GO:0016887">
    <property type="term" value="F:ATP hydrolysis activity"/>
    <property type="evidence" value="ECO:0007669"/>
    <property type="project" value="RHEA"/>
</dbReference>
<dbReference type="PANTHER" id="PTHR11070">
    <property type="entry name" value="UVRD / RECB / PCRA DNA HELICASE FAMILY MEMBER"/>
    <property type="match status" value="1"/>
</dbReference>
<comment type="miscellaneous">
    <text evidence="15">In the RecBCD complex, RecB has a slow 3'-5' helicase, an exonuclease activity and loads RecA onto ssDNA, RecD has a fast 5'-3' helicase activity, while RecC stimulates the ATPase and processivity of the RecB helicase and contributes to recognition of the Chi site.</text>
</comment>
<comment type="cofactor">
    <cofactor evidence="15">
        <name>Mg(2+)</name>
        <dbReference type="ChEBI" id="CHEBI:18420"/>
    </cofactor>
    <text evidence="15">Binds 1 Mg(2+) ion per subunit.</text>
</comment>
<evidence type="ECO:0000256" key="13">
    <source>
        <dbReference type="ARBA" id="ARBA00034617"/>
    </source>
</evidence>
<dbReference type="EMBL" id="LT960611">
    <property type="protein sequence ID" value="SON49483.1"/>
    <property type="molecule type" value="Genomic_DNA"/>
</dbReference>
<comment type="domain">
    <text evidence="15">The C-terminal domain has nuclease activity and interacts with RecD. It interacts with RecA, facilitating its loading onto ssDNA.</text>
</comment>
<evidence type="ECO:0000256" key="1">
    <source>
        <dbReference type="ARBA" id="ARBA00022722"/>
    </source>
</evidence>
<evidence type="ECO:0000256" key="4">
    <source>
        <dbReference type="ARBA" id="ARBA00022763"/>
    </source>
</evidence>
<keyword evidence="20" id="KW-1185">Reference proteome</keyword>
<keyword evidence="3 15" id="KW-0547">Nucleotide-binding</keyword>
<evidence type="ECO:0000313" key="20">
    <source>
        <dbReference type="Proteomes" id="UP000235828"/>
    </source>
</evidence>
<dbReference type="RefSeq" id="WP_102522145.1">
    <property type="nucleotide sequence ID" value="NZ_LT960611.1"/>
</dbReference>
<dbReference type="InterPro" id="IPR014016">
    <property type="entry name" value="UvrD-like_ATP-bd"/>
</dbReference>
<feature type="binding site" evidence="15">
    <location>
        <position position="976"/>
    </location>
    <ligand>
        <name>Mg(2+)</name>
        <dbReference type="ChEBI" id="CHEBI:18420"/>
    </ligand>
</feature>
<evidence type="ECO:0000259" key="18">
    <source>
        <dbReference type="PROSITE" id="PS51217"/>
    </source>
</evidence>
<dbReference type="GO" id="GO:0000724">
    <property type="term" value="P:double-strand break repair via homologous recombination"/>
    <property type="evidence" value="ECO:0007669"/>
    <property type="project" value="UniProtKB-UniRule"/>
</dbReference>
<feature type="domain" description="UvrD-like helicase ATP-binding" evidence="17">
    <location>
        <begin position="9"/>
        <end position="456"/>
    </location>
</feature>
<dbReference type="GO" id="GO:0005524">
    <property type="term" value="F:ATP binding"/>
    <property type="evidence" value="ECO:0007669"/>
    <property type="project" value="UniProtKB-UniRule"/>
</dbReference>
<comment type="similarity">
    <text evidence="15">Belongs to the helicase family. UvrD subfamily.</text>
</comment>
<organism evidence="19 20">
    <name type="scientific">Vibrio tapetis subsp. tapetis</name>
    <dbReference type="NCBI Taxonomy" id="1671868"/>
    <lineage>
        <taxon>Bacteria</taxon>
        <taxon>Pseudomonadati</taxon>
        <taxon>Pseudomonadota</taxon>
        <taxon>Gammaproteobacteria</taxon>
        <taxon>Vibrionales</taxon>
        <taxon>Vibrionaceae</taxon>
        <taxon>Vibrio</taxon>
    </lineage>
</organism>
<feature type="binding site" evidence="15">
    <location>
        <position position="1090"/>
    </location>
    <ligand>
        <name>Mg(2+)</name>
        <dbReference type="ChEBI" id="CHEBI:18420"/>
    </ligand>
</feature>
<dbReference type="Gene3D" id="3.90.320.10">
    <property type="match status" value="1"/>
</dbReference>
<keyword evidence="10 15" id="KW-0238">DNA-binding</keyword>
<keyword evidence="1 15" id="KW-0540">Nuclease</keyword>
<feature type="binding site" evidence="15">
    <location>
        <position position="1103"/>
    </location>
    <ligand>
        <name>Mg(2+)</name>
        <dbReference type="ChEBI" id="CHEBI:18420"/>
    </ligand>
</feature>
<dbReference type="GO" id="GO:0009338">
    <property type="term" value="C:exodeoxyribonuclease V complex"/>
    <property type="evidence" value="ECO:0007669"/>
    <property type="project" value="TreeGrafter"/>
</dbReference>
<keyword evidence="8 15" id="KW-0067">ATP-binding</keyword>
<dbReference type="InterPro" id="IPR000212">
    <property type="entry name" value="DNA_helicase_UvrD/REP"/>
</dbReference>
<feature type="binding site" evidence="16">
    <location>
        <begin position="30"/>
        <end position="37"/>
    </location>
    <ligand>
        <name>ATP</name>
        <dbReference type="ChEBI" id="CHEBI:30616"/>
    </ligand>
</feature>
<dbReference type="PROSITE" id="PS51217">
    <property type="entry name" value="UVRD_HELICASE_CTER"/>
    <property type="match status" value="1"/>
</dbReference>
<evidence type="ECO:0000313" key="19">
    <source>
        <dbReference type="EMBL" id="SON49483.1"/>
    </source>
</evidence>
<sequence>MTTNMDEQNDAATVLTPMTFPLHGARLIEASAGTGKTFTIAGLYLRLLLGHGDEQTRHQAPLTVDQILVVTFTEAATAELRDRIRARIHDARLAFARGVSSDPVIKPLLDVITDHKNAADILLQAERQMDEAAIYTIHGFCQRMLTQNAFESGSRFNNEFVTDESQLKAQVVADYWRRNFYPLSLELSAEVRNIWSSPQALLQQVSGYLTGVPVNVSVPAMQGSLADLHQENMKGIDALKALWLEAQGDLHDLIANSDINKRSYTKKSLPNWLNEVSTWAATPTVDYQLPDKLARFSQQVLAEKTPKGDAPSHSVFAAIETFLAQPMSLREPLLAHAIEQCRVMLAKAKQRKNWLSFDDLLTQLSAAIDNDEQQLLVERIRQLYPVAMIDEFQDTDPMQYSIFSRIYVGQPECGLFMIGDPKQAIYAFRGADIFTYIRARNEVADHYTLDTNWRSSADMVNAVNQVFSASDSPFIYDKDIPFRPVKSSPGAENKHWQVNGQKQDAMTFWLHEDEEAKPVTKGEYQQVMAKSTAAHIQSILTAADQGQAWLDTGKQKHTLRAGNIAVLVRTGMEGRLIKDALAQQGIASVYLSNRDSVFNSTIATDVMRLIQAVLTPDDDRALRSCLASGLFALDAKQLDSLNNLEVLWENTVNEFRDYRILWQQRGVMPMLRSVMSKHQIAERLLEEEQGERDLTDLLHVGELLQQASLEIDSDHGLLRWLGETISNIQSGVSGVSDEQIQRLESERNLVQIVTIHKSKGLEYDLVFLPFVSAYREASEGKYYDEQLAQTVLDISNNKASLVQADKERLAEDLRLIYVALTRAVYGCIIGVTPLRKGRSSKDPTGVHLSAMGNLLQNGKELSAVELSSSIRNVCLTAQSMQLTGVPDEQPSIYLPPKEEEQELVANEFNTQIDRYWRITSYSGLVKQGSHSNHDASFEQPGFDIDSVDDKEDQELAEPERSIFTFPRGAAPGTFLHTLFEEIEFTEPADSTDNQATIERLIESENLEAEWLPVLQNMVDKVMHTPLDGNGLQLAQKGSSQRLVEMEFLLPIKLLSSVAFNQLAHQHDELSQQAGELGFHTVQGMLKGFIDLVFEHDGKYYVLDWKSNHLGDDVSEYHGDKLKQAMADHRYDLQYQIYALALHRFLRSRVANYDYETHFGGVYYLFLRGMDGQSGHGVFSARPSQDFLQQFDQLIDGELEHV</sequence>
<gene>
    <name evidence="15 19" type="primary">recB</name>
    <name evidence="19" type="ORF">VTAP4600_A1504</name>
</gene>
<dbReference type="GO" id="GO:0005829">
    <property type="term" value="C:cytosol"/>
    <property type="evidence" value="ECO:0007669"/>
    <property type="project" value="TreeGrafter"/>
</dbReference>
<feature type="region of interest" description="DNA-binding and helicase activity, interacts with RecC" evidence="15">
    <location>
        <begin position="1"/>
        <end position="862"/>
    </location>
</feature>
<protein>
    <recommendedName>
        <fullName evidence="15">RecBCD enzyme subunit RecB</fullName>
        <ecNumber evidence="15">3.1.11.5</ecNumber>
        <ecNumber evidence="15">5.6.2.4</ecNumber>
    </recommendedName>
    <alternativeName>
        <fullName evidence="15">DNA 3'-5' helicase subunit RecB</fullName>
    </alternativeName>
    <alternativeName>
        <fullName evidence="15">Exonuclease V subunit RecB</fullName>
        <shortName evidence="15">ExoV subunit RecB</shortName>
    </alternativeName>
    <alternativeName>
        <fullName evidence="15">Helicase/nuclease RecBCD subunit RecB</fullName>
    </alternativeName>
</protein>
<keyword evidence="9 15" id="KW-0460">Magnesium</keyword>
<dbReference type="SUPFAM" id="SSF52980">
    <property type="entry name" value="Restriction endonuclease-like"/>
    <property type="match status" value="1"/>
</dbReference>
<reference evidence="19 20" key="1">
    <citation type="submission" date="2017-10" db="EMBL/GenBank/DDBJ databases">
        <authorList>
            <person name="Banno H."/>
            <person name="Chua N.-H."/>
        </authorList>
    </citation>
    <scope>NUCLEOTIDE SEQUENCE [LARGE SCALE GENOMIC DNA]</scope>
    <source>
        <strain evidence="19">Vibrio tapetis CECT4600</strain>
    </source>
</reference>
<evidence type="ECO:0000256" key="15">
    <source>
        <dbReference type="HAMAP-Rule" id="MF_01485"/>
    </source>
</evidence>
<accession>A0A2N8ZC76</accession>
<dbReference type="CDD" id="cd22352">
    <property type="entry name" value="RecB_C-like"/>
    <property type="match status" value="1"/>
</dbReference>
<keyword evidence="5 15" id="KW-0378">Hydrolase</keyword>